<dbReference type="PROSITE" id="PS50123">
    <property type="entry name" value="CHER"/>
    <property type="match status" value="1"/>
</dbReference>
<dbReference type="Gene3D" id="3.40.50.150">
    <property type="entry name" value="Vaccinia Virus protein VP39"/>
    <property type="match status" value="1"/>
</dbReference>
<organism evidence="8 9">
    <name type="scientific">Chondromyces apiculatus DSM 436</name>
    <dbReference type="NCBI Taxonomy" id="1192034"/>
    <lineage>
        <taxon>Bacteria</taxon>
        <taxon>Pseudomonadati</taxon>
        <taxon>Myxococcota</taxon>
        <taxon>Polyangia</taxon>
        <taxon>Polyangiales</taxon>
        <taxon>Polyangiaceae</taxon>
        <taxon>Chondromyces</taxon>
    </lineage>
</organism>
<evidence type="ECO:0000256" key="6">
    <source>
        <dbReference type="SAM" id="MobiDB-lite"/>
    </source>
</evidence>
<feature type="region of interest" description="Disordered" evidence="6">
    <location>
        <begin position="286"/>
        <end position="309"/>
    </location>
</feature>
<dbReference type="PIRSF" id="PIRSF000410">
    <property type="entry name" value="CheR"/>
    <property type="match status" value="1"/>
</dbReference>
<dbReference type="SMART" id="SM00138">
    <property type="entry name" value="MeTrc"/>
    <property type="match status" value="1"/>
</dbReference>
<evidence type="ECO:0000256" key="5">
    <source>
        <dbReference type="ARBA" id="ARBA00022691"/>
    </source>
</evidence>
<dbReference type="GO" id="GO:0008983">
    <property type="term" value="F:protein-glutamate O-methyltransferase activity"/>
    <property type="evidence" value="ECO:0007669"/>
    <property type="project" value="UniProtKB-EC"/>
</dbReference>
<evidence type="ECO:0000256" key="1">
    <source>
        <dbReference type="ARBA" id="ARBA00001541"/>
    </source>
</evidence>
<feature type="domain" description="CheR-type methyltransferase" evidence="7">
    <location>
        <begin position="3"/>
        <end position="282"/>
    </location>
</feature>
<keyword evidence="9" id="KW-1185">Reference proteome</keyword>
<dbReference type="InterPro" id="IPR000780">
    <property type="entry name" value="CheR_MeTrfase"/>
</dbReference>
<dbReference type="InterPro" id="IPR022642">
    <property type="entry name" value="CheR_C"/>
</dbReference>
<dbReference type="InterPro" id="IPR050903">
    <property type="entry name" value="Bact_Chemotaxis_MeTrfase"/>
</dbReference>
<dbReference type="Pfam" id="PF01739">
    <property type="entry name" value="CheR"/>
    <property type="match status" value="1"/>
</dbReference>
<dbReference type="Gene3D" id="1.10.155.10">
    <property type="entry name" value="Chemotaxis receptor methyltransferase CheR, N-terminal domain"/>
    <property type="match status" value="1"/>
</dbReference>
<protein>
    <recommendedName>
        <fullName evidence="2">protein-glutamate O-methyltransferase</fullName>
        <ecNumber evidence="2">2.1.1.80</ecNumber>
    </recommendedName>
</protein>
<proteinExistence type="predicted"/>
<dbReference type="EMBL" id="ASRX01000115">
    <property type="protein sequence ID" value="EYF00349.1"/>
    <property type="molecule type" value="Genomic_DNA"/>
</dbReference>
<dbReference type="Pfam" id="PF03705">
    <property type="entry name" value="CheR_N"/>
    <property type="match status" value="1"/>
</dbReference>
<dbReference type="InterPro" id="IPR022641">
    <property type="entry name" value="CheR_N"/>
</dbReference>
<gene>
    <name evidence="8" type="ORF">CAP_0921</name>
</gene>
<dbReference type="InterPro" id="IPR029063">
    <property type="entry name" value="SAM-dependent_MTases_sf"/>
</dbReference>
<dbReference type="PRINTS" id="PR00996">
    <property type="entry name" value="CHERMTFRASE"/>
</dbReference>
<evidence type="ECO:0000256" key="2">
    <source>
        <dbReference type="ARBA" id="ARBA00012534"/>
    </source>
</evidence>
<dbReference type="Proteomes" id="UP000019678">
    <property type="component" value="Unassembled WGS sequence"/>
</dbReference>
<dbReference type="GO" id="GO:0032259">
    <property type="term" value="P:methylation"/>
    <property type="evidence" value="ECO:0007669"/>
    <property type="project" value="UniProtKB-KW"/>
</dbReference>
<name>A0A017STP9_9BACT</name>
<evidence type="ECO:0000256" key="4">
    <source>
        <dbReference type="ARBA" id="ARBA00022679"/>
    </source>
</evidence>
<keyword evidence="3 8" id="KW-0489">Methyltransferase</keyword>
<dbReference type="AlphaFoldDB" id="A0A017STP9"/>
<dbReference type="eggNOG" id="COG1352">
    <property type="taxonomic scope" value="Bacteria"/>
</dbReference>
<dbReference type="EC" id="2.1.1.80" evidence="2"/>
<dbReference type="InterPro" id="IPR036804">
    <property type="entry name" value="CheR_N_sf"/>
</dbReference>
<dbReference type="SUPFAM" id="SSF47757">
    <property type="entry name" value="Chemotaxis receptor methyltransferase CheR, N-terminal domain"/>
    <property type="match status" value="1"/>
</dbReference>
<evidence type="ECO:0000259" key="7">
    <source>
        <dbReference type="PROSITE" id="PS50123"/>
    </source>
</evidence>
<dbReference type="RefSeq" id="WP_081865808.1">
    <property type="nucleotide sequence ID" value="NZ_ASRX01000115.1"/>
</dbReference>
<comment type="caution">
    <text evidence="8">The sequence shown here is derived from an EMBL/GenBank/DDBJ whole genome shotgun (WGS) entry which is preliminary data.</text>
</comment>
<keyword evidence="5" id="KW-0949">S-adenosyl-L-methionine</keyword>
<comment type="catalytic activity">
    <reaction evidence="1">
        <text>L-glutamyl-[protein] + S-adenosyl-L-methionine = [protein]-L-glutamate 5-O-methyl ester + S-adenosyl-L-homocysteine</text>
        <dbReference type="Rhea" id="RHEA:24452"/>
        <dbReference type="Rhea" id="RHEA-COMP:10208"/>
        <dbReference type="Rhea" id="RHEA-COMP:10311"/>
        <dbReference type="ChEBI" id="CHEBI:29973"/>
        <dbReference type="ChEBI" id="CHEBI:57856"/>
        <dbReference type="ChEBI" id="CHEBI:59789"/>
        <dbReference type="ChEBI" id="CHEBI:82795"/>
        <dbReference type="EC" id="2.1.1.80"/>
    </reaction>
</comment>
<dbReference type="OrthoDB" id="9786165at2"/>
<dbReference type="STRING" id="1192034.CAP_0921"/>
<accession>A0A017STP9</accession>
<evidence type="ECO:0000256" key="3">
    <source>
        <dbReference type="ARBA" id="ARBA00022603"/>
    </source>
</evidence>
<dbReference type="PANTHER" id="PTHR24422">
    <property type="entry name" value="CHEMOTAXIS PROTEIN METHYLTRANSFERASE"/>
    <property type="match status" value="1"/>
</dbReference>
<dbReference type="SUPFAM" id="SSF53335">
    <property type="entry name" value="S-adenosyl-L-methionine-dependent methyltransferases"/>
    <property type="match status" value="1"/>
</dbReference>
<evidence type="ECO:0000313" key="9">
    <source>
        <dbReference type="Proteomes" id="UP000019678"/>
    </source>
</evidence>
<dbReference type="PANTHER" id="PTHR24422:SF10">
    <property type="entry name" value="CHEMOTAXIS PROTEIN METHYLTRANSFERASE 2"/>
    <property type="match status" value="1"/>
</dbReference>
<keyword evidence="4 8" id="KW-0808">Transferase</keyword>
<dbReference type="InterPro" id="IPR026024">
    <property type="entry name" value="Chemotaxis_MeTrfase_CheR"/>
</dbReference>
<reference evidence="8 9" key="1">
    <citation type="submission" date="2013-05" db="EMBL/GenBank/DDBJ databases">
        <title>Genome assembly of Chondromyces apiculatus DSM 436.</title>
        <authorList>
            <person name="Sharma G."/>
            <person name="Khatri I."/>
            <person name="Kaur C."/>
            <person name="Mayilraj S."/>
            <person name="Subramanian S."/>
        </authorList>
    </citation>
    <scope>NUCLEOTIDE SEQUENCE [LARGE SCALE GENOMIC DNA]</scope>
    <source>
        <strain evidence="8 9">DSM 436</strain>
    </source>
</reference>
<evidence type="ECO:0000313" key="8">
    <source>
        <dbReference type="EMBL" id="EYF00349.1"/>
    </source>
</evidence>
<sequence length="309" mass="35070">MNQKHDDIRLSPEEFRLLRELFNQHCGLQFGPESRLSVERRLRERLAVLGHRSFGEYHQYLRHHPRGRAELDEALDAVTVNETYFFREDYQLRALRSEIVPMLVKAGGARNRLSIWSAGCSTGEEVYSIAMVAHEAGLTASREVRVFGSDISRRCIAAARRGVYGSSSFRAIPPEMRRHYFHERADGAHVVDEIRAMCQFGRLNLLDGSSARVVSGVDIIFCRNVLIYFDEPSRIKVINSFHERLLPGGFLLLGHSESLLNVPTKFELVHLREDLVYRKPAAPIRLGPAEPPAEESPVKPPFQKPSLSG</sequence>